<keyword evidence="1" id="KW-0175">Coiled coil</keyword>
<evidence type="ECO:0000259" key="2">
    <source>
        <dbReference type="Pfam" id="PF00931"/>
    </source>
</evidence>
<dbReference type="Proteomes" id="UP000298416">
    <property type="component" value="Unassembled WGS sequence"/>
</dbReference>
<feature type="domain" description="NB-ARC" evidence="2">
    <location>
        <begin position="163"/>
        <end position="275"/>
    </location>
</feature>
<dbReference type="PANTHER" id="PTHR15140">
    <property type="entry name" value="TUBULIN-SPECIFIC CHAPERONE E"/>
    <property type="match status" value="1"/>
</dbReference>
<sequence length="450" mass="51785">MDRKVIRSDWSMVDALNGRNYREVDWSMINLLFDSSKSKRSINRRAIGALDAQIRDTTWKLEDVIQSHVLSFPLFHPLGDIFSFLEIESGLINEYIIELEEHNKNSDTMEQEIHSFSKTVNMLEKEYIAELCTPLHREEDETVVLPADKFGGENSIVIGLFDQIEQIRNELLDLQSGNQVVSLFGMAGIGKTRLAREIYQDQITVQHFDYTAWLSIGPSNEMGDILADIVSQIERKPIDVYIEEDRYTLAMFLQRCLQGRSCTDDVFKSIPNLKKLGISIDLLPDGAETLSLENIGILNQLVSLKCVVVNPHVTTQIGYSWKYMSPIGWLPILKVLKLRCSAFRGAEWKPGDGEFPRLEYLLLEDMDLVKWAIRKDNQSLIFYQDSFQNLQHLIIRHCFKLREIPWRIGDIRSLKRMEVVDCGPSVIASAEQIQKKRSSVQLLIESSWKL</sequence>
<accession>A0A8X8XGX4</accession>
<dbReference type="Gene3D" id="3.80.10.10">
    <property type="entry name" value="Ribonuclease Inhibitor"/>
    <property type="match status" value="1"/>
</dbReference>
<dbReference type="InterPro" id="IPR027417">
    <property type="entry name" value="P-loop_NTPase"/>
</dbReference>
<reference evidence="3" key="2">
    <citation type="submission" date="2020-08" db="EMBL/GenBank/DDBJ databases">
        <title>Plant Genome Project.</title>
        <authorList>
            <person name="Zhang R.-G."/>
        </authorList>
    </citation>
    <scope>NUCLEOTIDE SEQUENCE</scope>
    <source>
        <strain evidence="3">Huo1</strain>
        <tissue evidence="3">Leaf</tissue>
    </source>
</reference>
<dbReference type="Pfam" id="PF00931">
    <property type="entry name" value="NB-ARC"/>
    <property type="match status" value="1"/>
</dbReference>
<evidence type="ECO:0000313" key="3">
    <source>
        <dbReference type="EMBL" id="KAG6413318.1"/>
    </source>
</evidence>
<dbReference type="SUPFAM" id="SSF52058">
    <property type="entry name" value="L domain-like"/>
    <property type="match status" value="1"/>
</dbReference>
<organism evidence="3">
    <name type="scientific">Salvia splendens</name>
    <name type="common">Scarlet sage</name>
    <dbReference type="NCBI Taxonomy" id="180675"/>
    <lineage>
        <taxon>Eukaryota</taxon>
        <taxon>Viridiplantae</taxon>
        <taxon>Streptophyta</taxon>
        <taxon>Embryophyta</taxon>
        <taxon>Tracheophyta</taxon>
        <taxon>Spermatophyta</taxon>
        <taxon>Magnoliopsida</taxon>
        <taxon>eudicotyledons</taxon>
        <taxon>Gunneridae</taxon>
        <taxon>Pentapetalae</taxon>
        <taxon>asterids</taxon>
        <taxon>lamiids</taxon>
        <taxon>Lamiales</taxon>
        <taxon>Lamiaceae</taxon>
        <taxon>Nepetoideae</taxon>
        <taxon>Mentheae</taxon>
        <taxon>Salviinae</taxon>
        <taxon>Salvia</taxon>
        <taxon>Salvia subgen. Calosphace</taxon>
        <taxon>core Calosphace</taxon>
    </lineage>
</organism>
<dbReference type="InterPro" id="IPR032675">
    <property type="entry name" value="LRR_dom_sf"/>
</dbReference>
<dbReference type="PANTHER" id="PTHR15140:SF33">
    <property type="entry name" value="LATE BLIGHT RESISTANCE PROTEIN HOMOLOG R1A-3 ISOFORM X1"/>
    <property type="match status" value="1"/>
</dbReference>
<dbReference type="InterPro" id="IPR002182">
    <property type="entry name" value="NB-ARC"/>
</dbReference>
<feature type="coiled-coil region" evidence="1">
    <location>
        <begin position="92"/>
        <end position="126"/>
    </location>
</feature>
<gene>
    <name evidence="3" type="ORF">SASPL_126027</name>
</gene>
<dbReference type="Gene3D" id="3.40.50.300">
    <property type="entry name" value="P-loop containing nucleotide triphosphate hydrolases"/>
    <property type="match status" value="1"/>
</dbReference>
<dbReference type="EMBL" id="PNBA02000009">
    <property type="protein sequence ID" value="KAG6413318.1"/>
    <property type="molecule type" value="Genomic_DNA"/>
</dbReference>
<proteinExistence type="predicted"/>
<dbReference type="SUPFAM" id="SSF52540">
    <property type="entry name" value="P-loop containing nucleoside triphosphate hydrolases"/>
    <property type="match status" value="1"/>
</dbReference>
<name>A0A8X8XGX4_SALSN</name>
<evidence type="ECO:0000313" key="4">
    <source>
        <dbReference type="Proteomes" id="UP000298416"/>
    </source>
</evidence>
<reference evidence="3" key="1">
    <citation type="submission" date="2018-01" db="EMBL/GenBank/DDBJ databases">
        <authorList>
            <person name="Mao J.F."/>
        </authorList>
    </citation>
    <scope>NUCLEOTIDE SEQUENCE</scope>
    <source>
        <strain evidence="3">Huo1</strain>
        <tissue evidence="3">Leaf</tissue>
    </source>
</reference>
<protein>
    <recommendedName>
        <fullName evidence="2">NB-ARC domain-containing protein</fullName>
    </recommendedName>
</protein>
<comment type="caution">
    <text evidence="3">The sequence shown here is derived from an EMBL/GenBank/DDBJ whole genome shotgun (WGS) entry which is preliminary data.</text>
</comment>
<dbReference type="GO" id="GO:0043531">
    <property type="term" value="F:ADP binding"/>
    <property type="evidence" value="ECO:0007669"/>
    <property type="project" value="InterPro"/>
</dbReference>
<dbReference type="AlphaFoldDB" id="A0A8X8XGX4"/>
<evidence type="ECO:0000256" key="1">
    <source>
        <dbReference type="SAM" id="Coils"/>
    </source>
</evidence>
<keyword evidence="4" id="KW-1185">Reference proteome</keyword>